<dbReference type="GO" id="GO:1901135">
    <property type="term" value="P:carbohydrate derivative metabolic process"/>
    <property type="evidence" value="ECO:0007669"/>
    <property type="project" value="UniProtKB-ARBA"/>
</dbReference>
<evidence type="ECO:0000256" key="1">
    <source>
        <dbReference type="ARBA" id="ARBA00009003"/>
    </source>
</evidence>
<dbReference type="PANTHER" id="PTHR46830:SF2">
    <property type="entry name" value="ALPHA-1,4-N-ACETYLGLUCOSAMINYLTRANSFERASE"/>
    <property type="match status" value="1"/>
</dbReference>
<dbReference type="InterPro" id="IPR029044">
    <property type="entry name" value="Nucleotide-diphossugar_trans"/>
</dbReference>
<dbReference type="OrthoDB" id="409543at2759"/>
<organism evidence="3">
    <name type="scientific">Dissoconium aciculare CBS 342.82</name>
    <dbReference type="NCBI Taxonomy" id="1314786"/>
    <lineage>
        <taxon>Eukaryota</taxon>
        <taxon>Fungi</taxon>
        <taxon>Dikarya</taxon>
        <taxon>Ascomycota</taxon>
        <taxon>Pezizomycotina</taxon>
        <taxon>Dothideomycetes</taxon>
        <taxon>Dothideomycetidae</taxon>
        <taxon>Mycosphaerellales</taxon>
        <taxon>Dissoconiaceae</taxon>
        <taxon>Dissoconium</taxon>
    </lineage>
</organism>
<reference evidence="3" key="2">
    <citation type="submission" date="2020-04" db="EMBL/GenBank/DDBJ databases">
        <authorList>
            <consortium name="NCBI Genome Project"/>
        </authorList>
    </citation>
    <scope>NUCLEOTIDE SEQUENCE</scope>
    <source>
        <strain evidence="3">CBS 342.82</strain>
    </source>
</reference>
<keyword evidence="2" id="KW-1185">Reference proteome</keyword>
<dbReference type="RefSeq" id="XP_033464660.1">
    <property type="nucleotide sequence ID" value="XM_033606199.1"/>
</dbReference>
<accession>A0A6J3MIU0</accession>
<dbReference type="Pfam" id="PF04488">
    <property type="entry name" value="Gly_transf_sug"/>
    <property type="match status" value="1"/>
</dbReference>
<evidence type="ECO:0000313" key="3">
    <source>
        <dbReference type="RefSeq" id="XP_033464660.1"/>
    </source>
</evidence>
<evidence type="ECO:0000313" key="2">
    <source>
        <dbReference type="Proteomes" id="UP000504637"/>
    </source>
</evidence>
<dbReference type="GeneID" id="54363999"/>
<dbReference type="PANTHER" id="PTHR46830">
    <property type="entry name" value="TRANSFERASE, PUTATIVE-RELATED"/>
    <property type="match status" value="1"/>
</dbReference>
<name>A0A6J3MIU0_9PEZI</name>
<dbReference type="Proteomes" id="UP000504637">
    <property type="component" value="Unplaced"/>
</dbReference>
<gene>
    <name evidence="3" type="ORF">K489DRAFT_386143</name>
</gene>
<dbReference type="SUPFAM" id="SSF53448">
    <property type="entry name" value="Nucleotide-diphospho-sugar transferases"/>
    <property type="match status" value="1"/>
</dbReference>
<protein>
    <submittedName>
        <fullName evidence="3">Glycosyltransferase family 32 protein</fullName>
    </submittedName>
</protein>
<comment type="similarity">
    <text evidence="1">Belongs to the glycosyltransferase 32 family.</text>
</comment>
<dbReference type="Gene3D" id="3.90.550.20">
    <property type="match status" value="1"/>
</dbReference>
<sequence>MKPEEVKIHHFDLNTSNSWFRELKNHVTLVQLRRQDIVVPNGYKLSDLVLAHQADIIRLAVLAQEGGIYLDTDVYILRPFKHLLTNPRDILLGHEGGDRYGLCNAVILARAGSEFISIWQDSYKTFDEAKWAEHSVLMPKRLQVQHKDLICPLSPPVFYWPFWESWNVQYMHDPIGADDIALLQDNMDAWGGSMYESQLAYHSWGGHAYLRELTPDVVKEKDSRFNLLMRHIAQVPLG</sequence>
<proteinExistence type="inferred from homology"/>
<dbReference type="AlphaFoldDB" id="A0A6J3MIU0"/>
<reference evidence="3" key="3">
    <citation type="submission" date="2025-08" db="UniProtKB">
        <authorList>
            <consortium name="RefSeq"/>
        </authorList>
    </citation>
    <scope>IDENTIFICATION</scope>
    <source>
        <strain evidence="3">CBS 342.82</strain>
    </source>
</reference>
<dbReference type="InterPro" id="IPR007577">
    <property type="entry name" value="GlycoTrfase_DXD_sugar-bd_CS"/>
</dbReference>
<reference evidence="3" key="1">
    <citation type="submission" date="2020-01" db="EMBL/GenBank/DDBJ databases">
        <authorList>
            <consortium name="DOE Joint Genome Institute"/>
            <person name="Haridas S."/>
            <person name="Albert R."/>
            <person name="Binder M."/>
            <person name="Bloem J."/>
            <person name="Labutti K."/>
            <person name="Salamov A."/>
            <person name="Andreopoulos B."/>
            <person name="Baker S.E."/>
            <person name="Barry K."/>
            <person name="Bills G."/>
            <person name="Bluhm B.H."/>
            <person name="Cannon C."/>
            <person name="Castanera R."/>
            <person name="Culley D.E."/>
            <person name="Daum C."/>
            <person name="Ezra D."/>
            <person name="Gonzalez J.B."/>
            <person name="Henrissat B."/>
            <person name="Kuo A."/>
            <person name="Liang C."/>
            <person name="Lipzen A."/>
            <person name="Lutzoni F."/>
            <person name="Magnuson J."/>
            <person name="Mondo S."/>
            <person name="Nolan M."/>
            <person name="Ohm R."/>
            <person name="Pangilinan J."/>
            <person name="Park H.-J."/>
            <person name="Ramirez L."/>
            <person name="Alfaro M."/>
            <person name="Sun H."/>
            <person name="Tritt A."/>
            <person name="Yoshinaga Y."/>
            <person name="Zwiers L.-H."/>
            <person name="Turgeon B.G."/>
            <person name="Goodwin S.B."/>
            <person name="Spatafora J.W."/>
            <person name="Crous P.W."/>
            <person name="Grigoriev I.V."/>
        </authorList>
    </citation>
    <scope>NUCLEOTIDE SEQUENCE</scope>
    <source>
        <strain evidence="3">CBS 342.82</strain>
    </source>
</reference>